<accession>A0A8F9TWF9</accession>
<feature type="chain" id="PRO_5034799919" evidence="4">
    <location>
        <begin position="21"/>
        <end position="422"/>
    </location>
</feature>
<dbReference type="Gene3D" id="2.40.170.20">
    <property type="entry name" value="TonB-dependent receptor, beta-barrel domain"/>
    <property type="match status" value="1"/>
</dbReference>
<evidence type="ECO:0000313" key="5">
    <source>
        <dbReference type="EMBL" id="QYM80355.1"/>
    </source>
</evidence>
<keyword evidence="4" id="KW-0732">Signal</keyword>
<evidence type="ECO:0000256" key="3">
    <source>
        <dbReference type="ARBA" id="ARBA00023237"/>
    </source>
</evidence>
<name>A0A8F9TWF9_9BACT</name>
<evidence type="ECO:0000256" key="4">
    <source>
        <dbReference type="SAM" id="SignalP"/>
    </source>
</evidence>
<dbReference type="Pfam" id="PF10082">
    <property type="entry name" value="BBP2_2"/>
    <property type="match status" value="1"/>
</dbReference>
<dbReference type="EMBL" id="CP080507">
    <property type="protein sequence ID" value="QYM80355.1"/>
    <property type="molecule type" value="Genomic_DNA"/>
</dbReference>
<dbReference type="SUPFAM" id="SSF56935">
    <property type="entry name" value="Porins"/>
    <property type="match status" value="1"/>
</dbReference>
<dbReference type="GO" id="GO:0009279">
    <property type="term" value="C:cell outer membrane"/>
    <property type="evidence" value="ECO:0007669"/>
    <property type="project" value="UniProtKB-SubCell"/>
</dbReference>
<organism evidence="5 6">
    <name type="scientific">Horticoccus luteus</name>
    <dbReference type="NCBI Taxonomy" id="2862869"/>
    <lineage>
        <taxon>Bacteria</taxon>
        <taxon>Pseudomonadati</taxon>
        <taxon>Verrucomicrobiota</taxon>
        <taxon>Opitutia</taxon>
        <taxon>Opitutales</taxon>
        <taxon>Opitutaceae</taxon>
        <taxon>Horticoccus</taxon>
    </lineage>
</organism>
<protein>
    <submittedName>
        <fullName evidence="5">Outer membrane beta-barrel protein</fullName>
    </submittedName>
</protein>
<gene>
    <name evidence="5" type="ORF">K0B96_07015</name>
</gene>
<dbReference type="RefSeq" id="WP_220165415.1">
    <property type="nucleotide sequence ID" value="NZ_CP080507.1"/>
</dbReference>
<evidence type="ECO:0000256" key="1">
    <source>
        <dbReference type="ARBA" id="ARBA00004442"/>
    </source>
</evidence>
<dbReference type="InterPro" id="IPR018759">
    <property type="entry name" value="BBP2_2"/>
</dbReference>
<evidence type="ECO:0000256" key="2">
    <source>
        <dbReference type="ARBA" id="ARBA00023136"/>
    </source>
</evidence>
<comment type="subcellular location">
    <subcellularLocation>
        <location evidence="1">Cell outer membrane</location>
    </subcellularLocation>
</comment>
<sequence>MKSAILFTCTALTLVPSALAFTEIERGELLLSTTASATYDSRVLGGASGADDMIFTLFPQLIYRRSETAQLKLDAHAGVSVKRYYDLTQFNSEDVTSGINLRLPQGVGPRFSGSFKMSYDEHSDVNYDVNQRVRDKIFSTRLDTNFLAGLKTSFDFDAGLLQAHRNIYSDRDQWDAGLGFNYLDFLQGTALHVRYRHLDNETSGDNSFGVPLNQKLDTYSVGLSRPIYSDVKASVSYGYRILDRSRAETVTGETHYAGSFVSASLEGPFLPASRFPKLDSSLSLFYQSSDVPGINDNNTRRFGGAANLSWQARPNTKLSLNARRALELTIDDLTVESTSASFGVTEDIGHFIDAGATVGYDHRVYRGISRDDNVLFFQGRIGYRMTKYWSASGNYYYRNSDSSNAIANYQRHIVSVSANYTF</sequence>
<keyword evidence="2" id="KW-0472">Membrane</keyword>
<reference evidence="5" key="1">
    <citation type="submission" date="2021-08" db="EMBL/GenBank/DDBJ databases">
        <title>Genome of a novel bacterium of the phylum Verrucomicrobia, Oleiharenicola sp. KSB-15.</title>
        <authorList>
            <person name="Chung J.-H."/>
            <person name="Ahn J.-H."/>
            <person name="Yoon Y."/>
            <person name="Kim D.-Y."/>
            <person name="An S.-H."/>
            <person name="Park I."/>
            <person name="Yeon J."/>
        </authorList>
    </citation>
    <scope>NUCLEOTIDE SEQUENCE</scope>
    <source>
        <strain evidence="5">KSB-15</strain>
    </source>
</reference>
<keyword evidence="3" id="KW-0998">Cell outer membrane</keyword>
<proteinExistence type="predicted"/>
<keyword evidence="6" id="KW-1185">Reference proteome</keyword>
<dbReference type="AlphaFoldDB" id="A0A8F9TWF9"/>
<feature type="signal peptide" evidence="4">
    <location>
        <begin position="1"/>
        <end position="20"/>
    </location>
</feature>
<dbReference type="Proteomes" id="UP000825051">
    <property type="component" value="Chromosome"/>
</dbReference>
<dbReference type="KEGG" id="ole:K0B96_07015"/>
<dbReference type="InterPro" id="IPR036942">
    <property type="entry name" value="Beta-barrel_TonB_sf"/>
</dbReference>
<evidence type="ECO:0000313" key="6">
    <source>
        <dbReference type="Proteomes" id="UP000825051"/>
    </source>
</evidence>